<dbReference type="eggNOG" id="COG3513">
    <property type="taxonomic scope" value="Bacteria"/>
</dbReference>
<dbReference type="Pfam" id="PF18070">
    <property type="entry name" value="Cas9_PI2"/>
    <property type="match status" value="1"/>
</dbReference>
<comment type="subunit">
    <text evidence="12">Monomer. Binds crRNA and tracrRNA.</text>
</comment>
<comment type="cofactor">
    <cofactor evidence="1">
        <name>Mg(2+)</name>
        <dbReference type="ChEBI" id="CHEBI:18420"/>
    </cofactor>
</comment>
<evidence type="ECO:0000256" key="13">
    <source>
        <dbReference type="PROSITE-ProRule" id="PRU01085"/>
    </source>
</evidence>
<evidence type="ECO:0000256" key="9">
    <source>
        <dbReference type="ARBA" id="ARBA00023118"/>
    </source>
</evidence>
<dbReference type="Pfam" id="PF18061">
    <property type="entry name" value="CRISPR_Cas9_WED"/>
    <property type="match status" value="1"/>
</dbReference>
<dbReference type="Gene3D" id="1.10.30.50">
    <property type="match status" value="1"/>
</dbReference>
<dbReference type="Pfam" id="PF13395">
    <property type="entry name" value="HNH_4"/>
    <property type="match status" value="1"/>
</dbReference>
<evidence type="ECO:0000313" key="16">
    <source>
        <dbReference type="Proteomes" id="UP000051647"/>
    </source>
</evidence>
<dbReference type="NCBIfam" id="TIGR01865">
    <property type="entry name" value="cas_Csn1"/>
    <property type="match status" value="1"/>
</dbReference>
<dbReference type="Pfam" id="PF18541">
    <property type="entry name" value="RuvC_III"/>
    <property type="match status" value="1"/>
</dbReference>
<evidence type="ECO:0000256" key="4">
    <source>
        <dbReference type="ARBA" id="ARBA00022723"/>
    </source>
</evidence>
<evidence type="ECO:0000259" key="14">
    <source>
        <dbReference type="PROSITE" id="PS51749"/>
    </source>
</evidence>
<reference evidence="15 16" key="1">
    <citation type="journal article" date="2015" name="Genome Announc.">
        <title>Expanding the biotechnology potential of lactobacilli through comparative genomics of 213 strains and associated genera.</title>
        <authorList>
            <person name="Sun Z."/>
            <person name="Harris H.M."/>
            <person name="McCann A."/>
            <person name="Guo C."/>
            <person name="Argimon S."/>
            <person name="Zhang W."/>
            <person name="Yang X."/>
            <person name="Jeffery I.B."/>
            <person name="Cooney J.C."/>
            <person name="Kagawa T.F."/>
            <person name="Liu W."/>
            <person name="Song Y."/>
            <person name="Salvetti E."/>
            <person name="Wrobel A."/>
            <person name="Rasinkangas P."/>
            <person name="Parkhill J."/>
            <person name="Rea M.C."/>
            <person name="O'Sullivan O."/>
            <person name="Ritari J."/>
            <person name="Douillard F.P."/>
            <person name="Paul Ross R."/>
            <person name="Yang R."/>
            <person name="Briner A.E."/>
            <person name="Felis G.E."/>
            <person name="de Vos W.M."/>
            <person name="Barrangou R."/>
            <person name="Klaenhammer T.R."/>
            <person name="Caufield P.W."/>
            <person name="Cui Y."/>
            <person name="Zhang H."/>
            <person name="O'Toole P.W."/>
        </authorList>
    </citation>
    <scope>NUCLEOTIDE SEQUENCE [LARGE SCALE GENOMIC DNA]</scope>
    <source>
        <strain evidence="15 16">DSM 14857</strain>
    </source>
</reference>
<evidence type="ECO:0000256" key="5">
    <source>
        <dbReference type="ARBA" id="ARBA00022759"/>
    </source>
</evidence>
<organism evidence="15 16">
    <name type="scientific">Companilactobacillus versmoldensis DSM 14857 = KCTC 3814</name>
    <dbReference type="NCBI Taxonomy" id="1423815"/>
    <lineage>
        <taxon>Bacteria</taxon>
        <taxon>Bacillati</taxon>
        <taxon>Bacillota</taxon>
        <taxon>Bacilli</taxon>
        <taxon>Lactobacillales</taxon>
        <taxon>Lactobacillaceae</taxon>
        <taxon>Companilactobacillus</taxon>
    </lineage>
</organism>
<dbReference type="EMBL" id="AZFA01000014">
    <property type="protein sequence ID" value="KRL66450.1"/>
    <property type="molecule type" value="Genomic_DNA"/>
</dbReference>
<comment type="similarity">
    <text evidence="2">Belongs to the CRISPR-associated protein Cas9 family. Subtype II-A subfamily.</text>
</comment>
<evidence type="ECO:0000313" key="15">
    <source>
        <dbReference type="EMBL" id="KRL66450.1"/>
    </source>
</evidence>
<dbReference type="AlphaFoldDB" id="A0A0R1SJ00"/>
<dbReference type="InterPro" id="IPR003615">
    <property type="entry name" value="HNH_nuc"/>
</dbReference>
<dbReference type="GO" id="GO:0051607">
    <property type="term" value="P:defense response to virus"/>
    <property type="evidence" value="ECO:0007669"/>
    <property type="project" value="UniProtKB-KW"/>
</dbReference>
<evidence type="ECO:0000256" key="12">
    <source>
        <dbReference type="ARBA" id="ARBA00046380"/>
    </source>
</evidence>
<keyword evidence="9" id="KW-0051">Antiviral defense</keyword>
<evidence type="ECO:0000256" key="2">
    <source>
        <dbReference type="ARBA" id="ARBA00005244"/>
    </source>
</evidence>
<dbReference type="PROSITE" id="PS51749">
    <property type="entry name" value="HNH_CAS9"/>
    <property type="match status" value="1"/>
</dbReference>
<evidence type="ECO:0000256" key="3">
    <source>
        <dbReference type="ARBA" id="ARBA00022722"/>
    </source>
</evidence>
<keyword evidence="5 13" id="KW-0255">Endonuclease</keyword>
<keyword evidence="8" id="KW-0694">RNA-binding</keyword>
<feature type="domain" description="HNH Cas9-type" evidence="14">
    <location>
        <begin position="1"/>
        <end position="95"/>
    </location>
</feature>
<keyword evidence="7" id="KW-0460">Magnesium</keyword>
<name>A0A0R1SJ00_9LACO</name>
<dbReference type="InterPro" id="IPR041383">
    <property type="entry name" value="RuvC_III"/>
</dbReference>
<evidence type="ECO:0000256" key="1">
    <source>
        <dbReference type="ARBA" id="ARBA00001946"/>
    </source>
</evidence>
<dbReference type="GO" id="GO:0016787">
    <property type="term" value="F:hydrolase activity"/>
    <property type="evidence" value="ECO:0007669"/>
    <property type="project" value="UniProtKB-KW"/>
</dbReference>
<keyword evidence="3 13" id="KW-0540">Nuclease</keyword>
<evidence type="ECO:0000256" key="6">
    <source>
        <dbReference type="ARBA" id="ARBA00022801"/>
    </source>
</evidence>
<dbReference type="InterPro" id="IPR033114">
    <property type="entry name" value="HNH_CAS9"/>
</dbReference>
<accession>A0A0R1SJ00</accession>
<dbReference type="GO" id="GO:0003677">
    <property type="term" value="F:DNA binding"/>
    <property type="evidence" value="ECO:0007669"/>
    <property type="project" value="UniProtKB-UniRule"/>
</dbReference>
<dbReference type="InterPro" id="IPR040656">
    <property type="entry name" value="Cas9_WED_dom"/>
</dbReference>
<keyword evidence="10 13" id="KW-0238">DNA-binding</keyword>
<proteinExistence type="inferred from homology"/>
<dbReference type="InterPro" id="IPR028629">
    <property type="entry name" value="Cas9"/>
</dbReference>
<dbReference type="InterPro" id="IPR040555">
    <property type="entry name" value="Cas9_PI2"/>
</dbReference>
<dbReference type="STRING" id="1423815.FC27_GL000592"/>
<dbReference type="GO" id="GO:0046872">
    <property type="term" value="F:metal ion binding"/>
    <property type="evidence" value="ECO:0007669"/>
    <property type="project" value="UniProtKB-KW"/>
</dbReference>
<evidence type="ECO:0000256" key="10">
    <source>
        <dbReference type="ARBA" id="ARBA00023125"/>
    </source>
</evidence>
<dbReference type="PATRIC" id="fig|1423815.3.peg.600"/>
<dbReference type="Gene3D" id="3.30.420.10">
    <property type="entry name" value="Ribonuclease H-like superfamily/Ribonuclease H"/>
    <property type="match status" value="1"/>
</dbReference>
<gene>
    <name evidence="15" type="ORF">FC27_GL000592</name>
</gene>
<evidence type="ECO:0000256" key="7">
    <source>
        <dbReference type="ARBA" id="ARBA00022842"/>
    </source>
</evidence>
<comment type="caution">
    <text evidence="15">The sequence shown here is derived from an EMBL/GenBank/DDBJ whole genome shotgun (WGS) entry which is preliminary data.</text>
</comment>
<keyword evidence="4" id="KW-0479">Metal-binding</keyword>
<dbReference type="GO" id="GO:0003723">
    <property type="term" value="F:RNA binding"/>
    <property type="evidence" value="ECO:0007669"/>
    <property type="project" value="UniProtKB-UniRule"/>
</dbReference>
<keyword evidence="6 13" id="KW-0378">Hydrolase</keyword>
<keyword evidence="16" id="KW-1185">Reference proteome</keyword>
<protein>
    <submittedName>
        <fullName evidence="15">CRISPR-associated protein, Csn1 family</fullName>
    </submittedName>
</protein>
<dbReference type="Proteomes" id="UP000051647">
    <property type="component" value="Unassembled WGS sequence"/>
</dbReference>
<evidence type="ECO:0000256" key="11">
    <source>
        <dbReference type="ARBA" id="ARBA00023211"/>
    </source>
</evidence>
<keyword evidence="11" id="KW-0464">Manganese</keyword>
<evidence type="ECO:0000256" key="8">
    <source>
        <dbReference type="ARBA" id="ARBA00022884"/>
    </source>
</evidence>
<dbReference type="GO" id="GO:0004519">
    <property type="term" value="F:endonuclease activity"/>
    <property type="evidence" value="ECO:0007669"/>
    <property type="project" value="UniProtKB-UniRule"/>
</dbReference>
<sequence length="529" mass="61847">MIYNPNKFEIDHIIPQSISFDDSINNKTLCYASMNQVKGQKTPYQFMNEEHGQGFPALKAMVKKNPKLKHKINNYLFDENVEDIETRKRFISRNLVDTRYASRVVLNSLQDFFKNQGSDTKVTVIRGKFTSNMRKHWHLNKTRDTFHHHAIDASVIAVTPFLRIWKKGVTIFPRKIEETAIDIETGEILEEKDFKKDLYDQPYAGFVAELDNAEDRIKFSHQVDKKVNRKVSNATIYSTRQGQLAKDKTDFEYVVGKIKNIYDAVEYAKFKKIFDKDKTKFLLYRVDPKSFAKLEKIMETYPDKVEITDRSDKVKKVSASPFELYRKDNGLVTKYSPKDKGPVIKKLKYLDKKIGSHIDITPETAKNKHVILQSLKPWRTDVYFNHESGKYEIMGLKYSDLKFNSHEGYGIKKDIYNQIKDREGVSNTSEFMFTLYQKDRVKVKRQDSKENVEMLFWSRSTNQKGYAELKPIFKSFNEDGEYPIYGAAKKQILKSLVPQNCKIMKVNTDILGNPFYLEKEGDFPKDLLD</sequence>
<dbReference type="InterPro" id="IPR036397">
    <property type="entry name" value="RNaseH_sf"/>
</dbReference>